<accession>A0A0V0GJJ8</accession>
<sequence length="93" mass="10387">MLYSSNCFLVLIPETCSQKKILKCLAHEMITIYICDTPVKPSTPLKSISNIYYPIICTRDISIPTILQGMQTPCIFPVALICFISCSTACYQS</sequence>
<name>A0A0V0GJJ8_SOLCH</name>
<evidence type="ECO:0000313" key="1">
    <source>
        <dbReference type="EMBL" id="JAP08402.1"/>
    </source>
</evidence>
<reference evidence="1" key="1">
    <citation type="submission" date="2015-12" db="EMBL/GenBank/DDBJ databases">
        <title>Gene expression during late stages of embryo sac development: a critical building block for successful pollen-pistil interactions.</title>
        <authorList>
            <person name="Liu Y."/>
            <person name="Joly V."/>
            <person name="Sabar M."/>
            <person name="Matton D.P."/>
        </authorList>
    </citation>
    <scope>NUCLEOTIDE SEQUENCE</scope>
</reference>
<organism evidence="1">
    <name type="scientific">Solanum chacoense</name>
    <name type="common">Chaco potato</name>
    <dbReference type="NCBI Taxonomy" id="4108"/>
    <lineage>
        <taxon>Eukaryota</taxon>
        <taxon>Viridiplantae</taxon>
        <taxon>Streptophyta</taxon>
        <taxon>Embryophyta</taxon>
        <taxon>Tracheophyta</taxon>
        <taxon>Spermatophyta</taxon>
        <taxon>Magnoliopsida</taxon>
        <taxon>eudicotyledons</taxon>
        <taxon>Gunneridae</taxon>
        <taxon>Pentapetalae</taxon>
        <taxon>asterids</taxon>
        <taxon>lamiids</taxon>
        <taxon>Solanales</taxon>
        <taxon>Solanaceae</taxon>
        <taxon>Solanoideae</taxon>
        <taxon>Solaneae</taxon>
        <taxon>Solanum</taxon>
    </lineage>
</organism>
<proteinExistence type="predicted"/>
<dbReference type="AlphaFoldDB" id="A0A0V0GJJ8"/>
<dbReference type="EMBL" id="GEDG01036964">
    <property type="protein sequence ID" value="JAP08402.1"/>
    <property type="molecule type" value="Transcribed_RNA"/>
</dbReference>
<protein>
    <submittedName>
        <fullName evidence="1">Putative ovule protein</fullName>
    </submittedName>
</protein>